<accession>A0A9W8TM98</accession>
<dbReference type="PANTHER" id="PTHR46564:SF1">
    <property type="entry name" value="TRANSPOSASE"/>
    <property type="match status" value="1"/>
</dbReference>
<keyword evidence="3" id="KW-1185">Reference proteome</keyword>
<gene>
    <name evidence="2" type="ORF">NPX13_g5912</name>
</gene>
<sequence>MAQSDHHVPVRDSETPLLTLHMPRKYQQTHQTVAMAPRLSRSKHDQILSMILRGLTNDEIAEAVPCSVRAVRRARSTHARYGTTTVPANRPGPDPKITPTMQMALCHQLAKEPDMSRREMVDFISDKFEEDVSVTSITRALGKRRMTLKVMRRVAQQQKPELRHFYQYRLKMMGCRSYHLVFIDESGFDKSCAFRRKGWALKGVTPVQTARFQRDGRLSMLAAYTQKGVKLSRFFFGSVDKVVFEDFIDQLLRHCGRWPEPETVLIMDNVGFHYSERVQQLCQDAGVKSDFIAPYTPRTNPIEEFFGQVKAHLKNKRKSNESLIQRDFEGYVKSCVKAVGSDSSSAEGHFRNAGIYVEQPPGETL</sequence>
<feature type="domain" description="Tc1-like transposase DDE" evidence="1">
    <location>
        <begin position="180"/>
        <end position="320"/>
    </location>
</feature>
<dbReference type="SUPFAM" id="SSF46689">
    <property type="entry name" value="Homeodomain-like"/>
    <property type="match status" value="1"/>
</dbReference>
<comment type="caution">
    <text evidence="2">The sequence shown here is derived from an EMBL/GenBank/DDBJ whole genome shotgun (WGS) entry which is preliminary data.</text>
</comment>
<reference evidence="2" key="1">
    <citation type="submission" date="2022-07" db="EMBL/GenBank/DDBJ databases">
        <title>Genome Sequence of Xylaria arbuscula.</title>
        <authorList>
            <person name="Buettner E."/>
        </authorList>
    </citation>
    <scope>NUCLEOTIDE SEQUENCE</scope>
    <source>
        <strain evidence="2">VT107</strain>
    </source>
</reference>
<dbReference type="GO" id="GO:0003676">
    <property type="term" value="F:nucleic acid binding"/>
    <property type="evidence" value="ECO:0007669"/>
    <property type="project" value="InterPro"/>
</dbReference>
<dbReference type="AlphaFoldDB" id="A0A9W8TM98"/>
<dbReference type="InterPro" id="IPR047655">
    <property type="entry name" value="Transpos_IS630-like"/>
</dbReference>
<dbReference type="SUPFAM" id="SSF53098">
    <property type="entry name" value="Ribonuclease H-like"/>
    <property type="match status" value="1"/>
</dbReference>
<dbReference type="NCBIfam" id="NF033545">
    <property type="entry name" value="transpos_IS630"/>
    <property type="match status" value="1"/>
</dbReference>
<dbReference type="Proteomes" id="UP001148614">
    <property type="component" value="Unassembled WGS sequence"/>
</dbReference>
<dbReference type="InterPro" id="IPR009057">
    <property type="entry name" value="Homeodomain-like_sf"/>
</dbReference>
<dbReference type="EMBL" id="JANPWZ010000984">
    <property type="protein sequence ID" value="KAJ3569923.1"/>
    <property type="molecule type" value="Genomic_DNA"/>
</dbReference>
<protein>
    <recommendedName>
        <fullName evidence="1">Tc1-like transposase DDE domain-containing protein</fullName>
    </recommendedName>
</protein>
<name>A0A9W8TM98_9PEZI</name>
<evidence type="ECO:0000259" key="1">
    <source>
        <dbReference type="Pfam" id="PF13358"/>
    </source>
</evidence>
<dbReference type="Gene3D" id="3.30.420.10">
    <property type="entry name" value="Ribonuclease H-like superfamily/Ribonuclease H"/>
    <property type="match status" value="1"/>
</dbReference>
<dbReference type="InterPro" id="IPR038717">
    <property type="entry name" value="Tc1-like_DDE_dom"/>
</dbReference>
<evidence type="ECO:0000313" key="3">
    <source>
        <dbReference type="Proteomes" id="UP001148614"/>
    </source>
</evidence>
<dbReference type="PANTHER" id="PTHR46564">
    <property type="entry name" value="TRANSPOSASE"/>
    <property type="match status" value="1"/>
</dbReference>
<organism evidence="2 3">
    <name type="scientific">Xylaria arbuscula</name>
    <dbReference type="NCBI Taxonomy" id="114810"/>
    <lineage>
        <taxon>Eukaryota</taxon>
        <taxon>Fungi</taxon>
        <taxon>Dikarya</taxon>
        <taxon>Ascomycota</taxon>
        <taxon>Pezizomycotina</taxon>
        <taxon>Sordariomycetes</taxon>
        <taxon>Xylariomycetidae</taxon>
        <taxon>Xylariales</taxon>
        <taxon>Xylariaceae</taxon>
        <taxon>Xylaria</taxon>
    </lineage>
</organism>
<dbReference type="Pfam" id="PF13358">
    <property type="entry name" value="DDE_3"/>
    <property type="match status" value="1"/>
</dbReference>
<dbReference type="InterPro" id="IPR012337">
    <property type="entry name" value="RNaseH-like_sf"/>
</dbReference>
<evidence type="ECO:0000313" key="2">
    <source>
        <dbReference type="EMBL" id="KAJ3569923.1"/>
    </source>
</evidence>
<dbReference type="InterPro" id="IPR036397">
    <property type="entry name" value="RNaseH_sf"/>
</dbReference>
<proteinExistence type="predicted"/>